<name>A0AA49JIP3_9BACT</name>
<dbReference type="GO" id="GO:0006508">
    <property type="term" value="P:proteolysis"/>
    <property type="evidence" value="ECO:0007669"/>
    <property type="project" value="InterPro"/>
</dbReference>
<dbReference type="PANTHER" id="PTHR11261">
    <property type="entry name" value="INTERPHOTORECEPTOR RETINOID-BINDING PROTEIN"/>
    <property type="match status" value="1"/>
</dbReference>
<dbReference type="InterPro" id="IPR005151">
    <property type="entry name" value="Tail-specific_protease"/>
</dbReference>
<gene>
    <name evidence="2" type="ORF">K4G66_27500</name>
</gene>
<sequence length="374" mass="42602">MISIILISCHESALEEIGSPKSFTDIFELFWEGMNRNYVYWDIDSTDWDETYHDYFPLFAALNMNDDRDVIKSVDYFREMTAHLIDGHFSISFAHPLIDDVTINPLLERRTKANKLHYFYTYLPYDTAYLDSGYALGLDYTNSGFNNPLIVLCGTINQDIIYFSCNYFGLVKSYYTNPTGDVYKVLEHFFSLLETLPNAKAAIIDVRGNPGGDLADLDFILGRFVDKPLHFGYSQYKRNDGRLEFTDWINAYITPTVEGKKTSVPLAVLADNYSASLSETFVMAIQSMPNTLFLGERTWGATGPIVDQEIYESGSFKVENFMSVQASSCKFKSLDNQIYESNGLIPDIIMPYSSEAYVSGIDLQLEKILELLNK</sequence>
<dbReference type="InterPro" id="IPR029045">
    <property type="entry name" value="ClpP/crotonase-like_dom_sf"/>
</dbReference>
<reference evidence="2" key="2">
    <citation type="journal article" date="2024" name="Antonie Van Leeuwenhoek">
        <title>Roseihalotalea indica gen. nov., sp. nov., a halophilic Bacteroidetes from mesopelagic Southwest Indian Ocean with higher carbohydrate metabolic potential.</title>
        <authorList>
            <person name="Chen B."/>
            <person name="Zhang M."/>
            <person name="Lin D."/>
            <person name="Ye J."/>
            <person name="Tang K."/>
        </authorList>
    </citation>
    <scope>NUCLEOTIDE SEQUENCE</scope>
    <source>
        <strain evidence="2">TK19036</strain>
    </source>
</reference>
<dbReference type="AlphaFoldDB" id="A0AA49JIP3"/>
<dbReference type="Pfam" id="PF03572">
    <property type="entry name" value="Peptidase_S41"/>
    <property type="match status" value="1"/>
</dbReference>
<dbReference type="SMART" id="SM00245">
    <property type="entry name" value="TSPc"/>
    <property type="match status" value="1"/>
</dbReference>
<evidence type="ECO:0000259" key="1">
    <source>
        <dbReference type="SMART" id="SM00245"/>
    </source>
</evidence>
<evidence type="ECO:0000313" key="2">
    <source>
        <dbReference type="EMBL" id="WKN36117.1"/>
    </source>
</evidence>
<dbReference type="GO" id="GO:0008236">
    <property type="term" value="F:serine-type peptidase activity"/>
    <property type="evidence" value="ECO:0007669"/>
    <property type="project" value="InterPro"/>
</dbReference>
<dbReference type="EMBL" id="CP120682">
    <property type="protein sequence ID" value="WKN36117.1"/>
    <property type="molecule type" value="Genomic_DNA"/>
</dbReference>
<accession>A0AA49JIP3</accession>
<protein>
    <submittedName>
        <fullName evidence="2">S41 family peptidase</fullName>
    </submittedName>
</protein>
<organism evidence="2">
    <name type="scientific">Roseihalotalea indica</name>
    <dbReference type="NCBI Taxonomy" id="2867963"/>
    <lineage>
        <taxon>Bacteria</taxon>
        <taxon>Pseudomonadati</taxon>
        <taxon>Bacteroidota</taxon>
        <taxon>Cytophagia</taxon>
        <taxon>Cytophagales</taxon>
        <taxon>Catalimonadaceae</taxon>
        <taxon>Roseihalotalea</taxon>
    </lineage>
</organism>
<dbReference type="PANTHER" id="PTHR11261:SF3">
    <property type="entry name" value="RETINOL-BINDING PROTEIN 3"/>
    <property type="match status" value="1"/>
</dbReference>
<dbReference type="Gene3D" id="3.30.750.44">
    <property type="match status" value="1"/>
</dbReference>
<reference evidence="2" key="1">
    <citation type="journal article" date="2023" name="Comput. Struct. Biotechnol. J.">
        <title>Discovery of a novel marine Bacteroidetes with a rich repertoire of carbohydrate-active enzymes.</title>
        <authorList>
            <person name="Chen B."/>
            <person name="Liu G."/>
            <person name="Chen Q."/>
            <person name="Wang H."/>
            <person name="Liu L."/>
            <person name="Tang K."/>
        </authorList>
    </citation>
    <scope>NUCLEOTIDE SEQUENCE</scope>
    <source>
        <strain evidence="2">TK19036</strain>
    </source>
</reference>
<dbReference type="Gene3D" id="3.90.226.10">
    <property type="entry name" value="2-enoyl-CoA Hydratase, Chain A, domain 1"/>
    <property type="match status" value="1"/>
</dbReference>
<proteinExistence type="predicted"/>
<dbReference type="SUPFAM" id="SSF52096">
    <property type="entry name" value="ClpP/crotonase"/>
    <property type="match status" value="1"/>
</dbReference>
<feature type="domain" description="Tail specific protease" evidence="1">
    <location>
        <begin position="146"/>
        <end position="351"/>
    </location>
</feature>